<accession>A0ABT5FJC1</accession>
<protein>
    <submittedName>
        <fullName evidence="4">Cobaltochelatase subunit CobN</fullName>
        <ecNumber evidence="4">6.6.1.2</ecNumber>
    </submittedName>
</protein>
<evidence type="ECO:0000313" key="5">
    <source>
        <dbReference type="Proteomes" id="UP001528411"/>
    </source>
</evidence>
<feature type="transmembrane region" description="Helical" evidence="2">
    <location>
        <begin position="275"/>
        <end position="296"/>
    </location>
</feature>
<dbReference type="PANTHER" id="PTHR44119">
    <property type="entry name" value="MAGNESIUM-CHELATASE SUBUNIT CHLH, CHLOROPLASTIC"/>
    <property type="match status" value="1"/>
</dbReference>
<sequence>MGQKITSKTGEPINLYGKQLSGTDIALFSRSSNVFGMLSSDDPFEYFGGISLAVRNLDGASPDMVVSNLRDANNAKAEDASRFLARELRTRIFHPRWIKEMQKEGYSGAVSLSSRMDNFFGWQVVDPNLVRSDQWDEYLDIYVDDKLNLDLDEWFEKTNPEALARMMQRMLEAQRKDYWQANDERLETLVKRYSEFVEKYNLFVDNEKLKQHVTKLAAGYGLAAPQFSADASQVKTEPTDLQPPKAAESSTGEVEQVTGQKLELQPQATESEPDYSYLFSILGVVLIILGGMYYEVIKGKMLMARKP</sequence>
<feature type="compositionally biased region" description="Polar residues" evidence="1">
    <location>
        <begin position="248"/>
        <end position="259"/>
    </location>
</feature>
<proteinExistence type="predicted"/>
<name>A0ABT5FJC1_9GAMM</name>
<evidence type="ECO:0000256" key="2">
    <source>
        <dbReference type="SAM" id="Phobius"/>
    </source>
</evidence>
<organism evidence="4 5">
    <name type="scientific">Psychrosphaera algicola</name>
    <dbReference type="NCBI Taxonomy" id="3023714"/>
    <lineage>
        <taxon>Bacteria</taxon>
        <taxon>Pseudomonadati</taxon>
        <taxon>Pseudomonadota</taxon>
        <taxon>Gammaproteobacteria</taxon>
        <taxon>Alteromonadales</taxon>
        <taxon>Pseudoalteromonadaceae</taxon>
        <taxon>Psychrosphaera</taxon>
    </lineage>
</organism>
<gene>
    <name evidence="4" type="ORF">PN838_24300</name>
</gene>
<evidence type="ECO:0000259" key="3">
    <source>
        <dbReference type="Pfam" id="PF02514"/>
    </source>
</evidence>
<dbReference type="InterPro" id="IPR003672">
    <property type="entry name" value="CobN/Mg_chltase"/>
</dbReference>
<dbReference type="EC" id="6.6.1.2" evidence="4"/>
<keyword evidence="2" id="KW-0812">Transmembrane</keyword>
<dbReference type="EMBL" id="JAQOMS010000002">
    <property type="protein sequence ID" value="MDC2891299.1"/>
    <property type="molecule type" value="Genomic_DNA"/>
</dbReference>
<dbReference type="Proteomes" id="UP001528411">
    <property type="component" value="Unassembled WGS sequence"/>
</dbReference>
<feature type="domain" description="CobN/magnesium chelatase" evidence="3">
    <location>
        <begin position="14"/>
        <end position="185"/>
    </location>
</feature>
<keyword evidence="2" id="KW-0472">Membrane</keyword>
<reference evidence="4 5" key="1">
    <citation type="submission" date="2023-01" db="EMBL/GenBank/DDBJ databases">
        <title>Psychrosphaera sp. nov., isolated from marine algae.</title>
        <authorList>
            <person name="Bayburt H."/>
            <person name="Choi B.J."/>
            <person name="Kim J.M."/>
            <person name="Choi D.G."/>
            <person name="Jeon C.O."/>
        </authorList>
    </citation>
    <scope>NUCLEOTIDE SEQUENCE [LARGE SCALE GENOMIC DNA]</scope>
    <source>
        <strain evidence="4 5">G1-22</strain>
    </source>
</reference>
<evidence type="ECO:0000313" key="4">
    <source>
        <dbReference type="EMBL" id="MDC2891299.1"/>
    </source>
</evidence>
<dbReference type="PANTHER" id="PTHR44119:SF4">
    <property type="entry name" value="AEROBIC COBALTOCHELATASE SUBUNIT COBN"/>
    <property type="match status" value="1"/>
</dbReference>
<keyword evidence="2" id="KW-1133">Transmembrane helix</keyword>
<dbReference type="GO" id="GO:0051116">
    <property type="term" value="F:cobaltochelatase activity"/>
    <property type="evidence" value="ECO:0007669"/>
    <property type="project" value="UniProtKB-EC"/>
</dbReference>
<dbReference type="RefSeq" id="WP_272182313.1">
    <property type="nucleotide sequence ID" value="NZ_JAQOMS010000002.1"/>
</dbReference>
<comment type="caution">
    <text evidence="4">The sequence shown here is derived from an EMBL/GenBank/DDBJ whole genome shotgun (WGS) entry which is preliminary data.</text>
</comment>
<evidence type="ECO:0000256" key="1">
    <source>
        <dbReference type="SAM" id="MobiDB-lite"/>
    </source>
</evidence>
<dbReference type="Pfam" id="PF02514">
    <property type="entry name" value="CobN-Mg_chel"/>
    <property type="match status" value="1"/>
</dbReference>
<feature type="region of interest" description="Disordered" evidence="1">
    <location>
        <begin position="232"/>
        <end position="268"/>
    </location>
</feature>
<keyword evidence="4" id="KW-0436">Ligase</keyword>
<keyword evidence="5" id="KW-1185">Reference proteome</keyword>